<evidence type="ECO:0000259" key="2">
    <source>
        <dbReference type="Pfam" id="PF16220"/>
    </source>
</evidence>
<accession>A0A8X8GHH2</accession>
<proteinExistence type="predicted"/>
<dbReference type="PANTHER" id="PTHR30273:SF2">
    <property type="entry name" value="PROTEIN FECR"/>
    <property type="match status" value="1"/>
</dbReference>
<dbReference type="PIRSF" id="PIRSF018266">
    <property type="entry name" value="FecR"/>
    <property type="match status" value="1"/>
</dbReference>
<dbReference type="InterPro" id="IPR032623">
    <property type="entry name" value="FecR_N"/>
</dbReference>
<evidence type="ECO:0000259" key="1">
    <source>
        <dbReference type="Pfam" id="PF04773"/>
    </source>
</evidence>
<reference evidence="3" key="1">
    <citation type="submission" date="2021-07" db="EMBL/GenBank/DDBJ databases">
        <authorList>
            <person name="Fernandez M."/>
            <person name="Pereira P."/>
            <person name="Torres Tejerizo G.A."/>
            <person name="Gonzalez P."/>
            <person name="Agostini E."/>
        </authorList>
    </citation>
    <scope>NUCLEOTIDE SEQUENCE</scope>
    <source>
        <strain evidence="3">SFC 500-1A</strain>
    </source>
</reference>
<dbReference type="InterPro" id="IPR012373">
    <property type="entry name" value="Ferrdict_sens_TM"/>
</dbReference>
<name>A0A8X8GHH2_ACIGI</name>
<protein>
    <submittedName>
        <fullName evidence="3">FecR family protein</fullName>
    </submittedName>
</protein>
<dbReference type="RefSeq" id="WP_234623168.1">
    <property type="nucleotide sequence ID" value="NZ_JAHWXT010000002.1"/>
</dbReference>
<evidence type="ECO:0000313" key="4">
    <source>
        <dbReference type="Proteomes" id="UP000887320"/>
    </source>
</evidence>
<dbReference type="EMBL" id="JAHWXT010000002">
    <property type="protein sequence ID" value="MCF0264405.1"/>
    <property type="molecule type" value="Genomic_DNA"/>
</dbReference>
<dbReference type="Pfam" id="PF04773">
    <property type="entry name" value="FecR"/>
    <property type="match status" value="1"/>
</dbReference>
<evidence type="ECO:0000313" key="3">
    <source>
        <dbReference type="EMBL" id="MCF0264405.1"/>
    </source>
</evidence>
<dbReference type="AlphaFoldDB" id="A0A8X8GHH2"/>
<dbReference type="Gene3D" id="2.60.120.1440">
    <property type="match status" value="1"/>
</dbReference>
<gene>
    <name evidence="3" type="ORF">KW868_08010</name>
</gene>
<feature type="domain" description="FecR N-terminal" evidence="2">
    <location>
        <begin position="8"/>
        <end position="50"/>
    </location>
</feature>
<dbReference type="Proteomes" id="UP000887320">
    <property type="component" value="Unassembled WGS sequence"/>
</dbReference>
<feature type="domain" description="FecR protein" evidence="1">
    <location>
        <begin position="105"/>
        <end position="203"/>
    </location>
</feature>
<dbReference type="PANTHER" id="PTHR30273">
    <property type="entry name" value="PERIPLASMIC SIGNAL SENSOR AND SIGMA FACTOR ACTIVATOR FECR-RELATED"/>
    <property type="match status" value="1"/>
</dbReference>
<organism evidence="3 4">
    <name type="scientific">Acinetobacter guillouiae</name>
    <name type="common">Acinetobacter genomosp. 11</name>
    <dbReference type="NCBI Taxonomy" id="106649"/>
    <lineage>
        <taxon>Bacteria</taxon>
        <taxon>Pseudomonadati</taxon>
        <taxon>Pseudomonadota</taxon>
        <taxon>Gammaproteobacteria</taxon>
        <taxon>Moraxellales</taxon>
        <taxon>Moraxellaceae</taxon>
        <taxon>Acinetobacter</taxon>
    </lineage>
</organism>
<sequence length="326" mass="37844">MLHDQIYQETAQWIIKIQHAPLNETEQLEFEQWKQQSSQHQAAWSKAERLLYSLEEFPEDGQQLIQQGKKNAQFNLNKQLVLACLLCFGSVMLWNSDYRYIWLSDYRTAVGQQKQVELEDGTQLQLNTHTALDVRYTAQQRIVKLHYGEIQIRTGKEKNHAYRPFLVETESANLQALGTVFNVQYFNNSEKQTCLGVIESAVKVSLNQSKHTKIVHAGEQLCFDDRNFKALQSLDPNILAWKNHMVMAFEMPLEKLLQEIGRYQHQYIDIAPQLKSLKVSGSYPVNDFGTLQTALQFSYPIKVERYFGDRVLSIQPKAENQKSKNN</sequence>
<comment type="caution">
    <text evidence="3">The sequence shown here is derived from an EMBL/GenBank/DDBJ whole genome shotgun (WGS) entry which is preliminary data.</text>
</comment>
<dbReference type="GO" id="GO:0016989">
    <property type="term" value="F:sigma factor antagonist activity"/>
    <property type="evidence" value="ECO:0007669"/>
    <property type="project" value="TreeGrafter"/>
</dbReference>
<dbReference type="Pfam" id="PF16220">
    <property type="entry name" value="DUF4880"/>
    <property type="match status" value="1"/>
</dbReference>
<dbReference type="InterPro" id="IPR006860">
    <property type="entry name" value="FecR"/>
</dbReference>